<dbReference type="InterPro" id="IPR039425">
    <property type="entry name" value="RNA_pol_sigma-70-like"/>
</dbReference>
<dbReference type="Proteomes" id="UP000190816">
    <property type="component" value="Unassembled WGS sequence"/>
</dbReference>
<dbReference type="InterPro" id="IPR000838">
    <property type="entry name" value="RNA_pol_sigma70_ECF_CS"/>
</dbReference>
<evidence type="ECO:0000313" key="10">
    <source>
        <dbReference type="Proteomes" id="UP000190816"/>
    </source>
</evidence>
<dbReference type="Gene3D" id="1.10.1740.10">
    <property type="match status" value="1"/>
</dbReference>
<evidence type="ECO:0000256" key="6">
    <source>
        <dbReference type="RuleBase" id="RU000716"/>
    </source>
</evidence>
<dbReference type="InterPro" id="IPR014284">
    <property type="entry name" value="RNA_pol_sigma-70_dom"/>
</dbReference>
<keyword evidence="2 6" id="KW-0805">Transcription regulation</keyword>
<evidence type="ECO:0000256" key="3">
    <source>
        <dbReference type="ARBA" id="ARBA00023082"/>
    </source>
</evidence>
<dbReference type="RefSeq" id="WP_078405218.1">
    <property type="nucleotide sequence ID" value="NZ_CP016377.1"/>
</dbReference>
<dbReference type="PANTHER" id="PTHR43133">
    <property type="entry name" value="RNA POLYMERASE ECF-TYPE SIGMA FACTO"/>
    <property type="match status" value="1"/>
</dbReference>
<keyword evidence="4 6" id="KW-0238">DNA-binding</keyword>
<dbReference type="Pfam" id="PF08281">
    <property type="entry name" value="Sigma70_r4_2"/>
    <property type="match status" value="1"/>
</dbReference>
<dbReference type="Gene3D" id="1.10.10.10">
    <property type="entry name" value="Winged helix-like DNA-binding domain superfamily/Winged helix DNA-binding domain"/>
    <property type="match status" value="1"/>
</dbReference>
<feature type="domain" description="RNA polymerase sigma factor 70 region 4 type 2" evidence="8">
    <location>
        <begin position="96"/>
        <end position="142"/>
    </location>
</feature>
<gene>
    <name evidence="9" type="ORF">BAY32_16020</name>
</gene>
<dbReference type="EMBL" id="MAIC01000003">
    <property type="protein sequence ID" value="OPB80525.1"/>
    <property type="molecule type" value="Genomic_DNA"/>
</dbReference>
<reference evidence="9 10" key="1">
    <citation type="submission" date="2016-06" db="EMBL/GenBank/DDBJ databases">
        <authorList>
            <person name="Nicholson A.C."/>
        </authorList>
    </citation>
    <scope>NUCLEOTIDE SEQUENCE [LARGE SCALE GENOMIC DNA]</scope>
    <source>
        <strain evidence="9 10">G4123</strain>
    </source>
</reference>
<dbReference type="GO" id="GO:0006352">
    <property type="term" value="P:DNA-templated transcription initiation"/>
    <property type="evidence" value="ECO:0007669"/>
    <property type="project" value="InterPro"/>
</dbReference>
<keyword evidence="5 6" id="KW-0804">Transcription</keyword>
<dbReference type="PANTHER" id="PTHR43133:SF8">
    <property type="entry name" value="RNA POLYMERASE SIGMA FACTOR HI_1459-RELATED"/>
    <property type="match status" value="1"/>
</dbReference>
<dbReference type="InterPro" id="IPR013249">
    <property type="entry name" value="RNA_pol_sigma70_r4_t2"/>
</dbReference>
<dbReference type="AlphaFoldDB" id="A0AAJ3NG48"/>
<dbReference type="InterPro" id="IPR013324">
    <property type="entry name" value="RNA_pol_sigma_r3/r4-like"/>
</dbReference>
<dbReference type="SUPFAM" id="SSF88946">
    <property type="entry name" value="Sigma2 domain of RNA polymerase sigma factors"/>
    <property type="match status" value="1"/>
</dbReference>
<keyword evidence="3 6" id="KW-0731">Sigma factor</keyword>
<dbReference type="InterPro" id="IPR013325">
    <property type="entry name" value="RNA_pol_sigma_r2"/>
</dbReference>
<accession>A0AAJ3NG48</accession>
<comment type="similarity">
    <text evidence="1 6">Belongs to the sigma-70 factor family. ECF subfamily.</text>
</comment>
<dbReference type="InterPro" id="IPR036388">
    <property type="entry name" value="WH-like_DNA-bd_sf"/>
</dbReference>
<evidence type="ECO:0000259" key="7">
    <source>
        <dbReference type="Pfam" id="PF04542"/>
    </source>
</evidence>
<evidence type="ECO:0000256" key="5">
    <source>
        <dbReference type="ARBA" id="ARBA00023163"/>
    </source>
</evidence>
<dbReference type="Pfam" id="PF04542">
    <property type="entry name" value="Sigma70_r2"/>
    <property type="match status" value="1"/>
</dbReference>
<feature type="domain" description="RNA polymerase sigma-70 region 2" evidence="7">
    <location>
        <begin position="8"/>
        <end position="70"/>
    </location>
</feature>
<name>A0AAJ3NG48_9FLAO</name>
<dbReference type="NCBIfam" id="TIGR02937">
    <property type="entry name" value="sigma70-ECF"/>
    <property type="match status" value="1"/>
</dbReference>
<comment type="caution">
    <text evidence="9">The sequence shown here is derived from an EMBL/GenBank/DDBJ whole genome shotgun (WGS) entry which is preliminary data.</text>
</comment>
<dbReference type="GO" id="GO:0016987">
    <property type="term" value="F:sigma factor activity"/>
    <property type="evidence" value="ECO:0007669"/>
    <property type="project" value="UniProtKB-KW"/>
</dbReference>
<dbReference type="InterPro" id="IPR007627">
    <property type="entry name" value="RNA_pol_sigma70_r2"/>
</dbReference>
<dbReference type="KEGG" id="ego:BBD34_18895"/>
<dbReference type="SUPFAM" id="SSF88659">
    <property type="entry name" value="Sigma3 and sigma4 domains of RNA polymerase sigma factors"/>
    <property type="match status" value="1"/>
</dbReference>
<evidence type="ECO:0000259" key="8">
    <source>
        <dbReference type="Pfam" id="PF08281"/>
    </source>
</evidence>
<sequence length="176" mass="20923">MEINTILRKYGDEMYFFTLKKVRNEDYAQDILQNVYVKIYQHLYQLENESKIRAWIFQILRNEIVDFLKKEFLYTEQQETININNDSFVDICCFNKFIDELPLTYRKAVQLVYLEGKKQAEAADILNITLPNIKIRIKRAKEILKEKLINCCKYQVDKKGNLVGDSDCSICQSNKI</sequence>
<protein>
    <recommendedName>
        <fullName evidence="6">RNA polymerase sigma factor</fullName>
    </recommendedName>
</protein>
<evidence type="ECO:0000256" key="4">
    <source>
        <dbReference type="ARBA" id="ARBA00023125"/>
    </source>
</evidence>
<evidence type="ECO:0000313" key="9">
    <source>
        <dbReference type="EMBL" id="OPB80525.1"/>
    </source>
</evidence>
<proteinExistence type="inferred from homology"/>
<dbReference type="CDD" id="cd06171">
    <property type="entry name" value="Sigma70_r4"/>
    <property type="match status" value="1"/>
</dbReference>
<dbReference type="GO" id="GO:0003677">
    <property type="term" value="F:DNA binding"/>
    <property type="evidence" value="ECO:0007669"/>
    <property type="project" value="UniProtKB-KW"/>
</dbReference>
<evidence type="ECO:0000256" key="1">
    <source>
        <dbReference type="ARBA" id="ARBA00010641"/>
    </source>
</evidence>
<dbReference type="PROSITE" id="PS01063">
    <property type="entry name" value="SIGMA70_ECF"/>
    <property type="match status" value="1"/>
</dbReference>
<evidence type="ECO:0000256" key="2">
    <source>
        <dbReference type="ARBA" id="ARBA00023015"/>
    </source>
</evidence>
<organism evidence="9 10">
    <name type="scientific">Elizabethkingia ursingii</name>
    <dbReference type="NCBI Taxonomy" id="1756150"/>
    <lineage>
        <taxon>Bacteria</taxon>
        <taxon>Pseudomonadati</taxon>
        <taxon>Bacteroidota</taxon>
        <taxon>Flavobacteriia</taxon>
        <taxon>Flavobacteriales</taxon>
        <taxon>Weeksellaceae</taxon>
        <taxon>Elizabethkingia</taxon>
    </lineage>
</organism>